<keyword evidence="6 12" id="KW-0560">Oxidoreductase</keyword>
<evidence type="ECO:0000256" key="6">
    <source>
        <dbReference type="ARBA" id="ARBA00023002"/>
    </source>
</evidence>
<evidence type="ECO:0000313" key="12">
    <source>
        <dbReference type="EMBL" id="RDC61525.1"/>
    </source>
</evidence>
<reference evidence="12 13" key="1">
    <citation type="submission" date="2018-04" db="EMBL/GenBank/DDBJ databases">
        <title>Adhaeribacter sp. HMF7616 genome sequencing and assembly.</title>
        <authorList>
            <person name="Kang H."/>
            <person name="Kang J."/>
            <person name="Cha I."/>
            <person name="Kim H."/>
            <person name="Joh K."/>
        </authorList>
    </citation>
    <scope>NUCLEOTIDE SEQUENCE [LARGE SCALE GENOMIC DNA]</scope>
    <source>
        <strain evidence="12 13">HMF7616</strain>
    </source>
</reference>
<dbReference type="RefSeq" id="WP_115371105.1">
    <property type="nucleotide sequence ID" value="NZ_QASA01000001.1"/>
</dbReference>
<dbReference type="Proteomes" id="UP000253919">
    <property type="component" value="Unassembled WGS sequence"/>
</dbReference>
<feature type="compositionally biased region" description="Polar residues" evidence="9">
    <location>
        <begin position="459"/>
        <end position="470"/>
    </location>
</feature>
<keyword evidence="7" id="KW-0520">NAD</keyword>
<evidence type="ECO:0000256" key="9">
    <source>
        <dbReference type="SAM" id="MobiDB-lite"/>
    </source>
</evidence>
<feature type="region of interest" description="Disordered" evidence="9">
    <location>
        <begin position="426"/>
        <end position="529"/>
    </location>
</feature>
<dbReference type="Pfam" id="PF22366">
    <property type="entry name" value="NDH2_C"/>
    <property type="match status" value="1"/>
</dbReference>
<dbReference type="EC" id="1.6.5.9" evidence="2"/>
<evidence type="ECO:0000259" key="11">
    <source>
        <dbReference type="Pfam" id="PF22366"/>
    </source>
</evidence>
<dbReference type="InterPro" id="IPR054585">
    <property type="entry name" value="NDH2-like_C"/>
</dbReference>
<evidence type="ECO:0000256" key="3">
    <source>
        <dbReference type="ARBA" id="ARBA00022630"/>
    </source>
</evidence>
<feature type="domain" description="External alternative NADH-ubiquinone oxidoreductase-like C-terminal" evidence="11">
    <location>
        <begin position="354"/>
        <end position="409"/>
    </location>
</feature>
<dbReference type="SUPFAM" id="SSF51905">
    <property type="entry name" value="FAD/NAD(P)-binding domain"/>
    <property type="match status" value="2"/>
</dbReference>
<evidence type="ECO:0000256" key="8">
    <source>
        <dbReference type="ARBA" id="ARBA00047599"/>
    </source>
</evidence>
<dbReference type="InterPro" id="IPR045024">
    <property type="entry name" value="NDH-2"/>
</dbReference>
<protein>
    <recommendedName>
        <fullName evidence="2">NADH:ubiquinone reductase (non-electrogenic)</fullName>
        <ecNumber evidence="2">1.6.5.9</ecNumber>
    </recommendedName>
</protein>
<dbReference type="Gene3D" id="3.50.50.100">
    <property type="match status" value="1"/>
</dbReference>
<keyword evidence="3" id="KW-0285">Flavoprotein</keyword>
<comment type="similarity">
    <text evidence="1">Belongs to the NADH dehydrogenase family.</text>
</comment>
<accession>A0A369QD95</accession>
<evidence type="ECO:0000256" key="1">
    <source>
        <dbReference type="ARBA" id="ARBA00005272"/>
    </source>
</evidence>
<dbReference type="PANTHER" id="PTHR43706:SF47">
    <property type="entry name" value="EXTERNAL NADH-UBIQUINONE OXIDOREDUCTASE 1, MITOCHONDRIAL-RELATED"/>
    <property type="match status" value="1"/>
</dbReference>
<keyword evidence="5" id="KW-0809">Transit peptide</keyword>
<feature type="compositionally biased region" description="Polar residues" evidence="9">
    <location>
        <begin position="498"/>
        <end position="518"/>
    </location>
</feature>
<dbReference type="GO" id="GO:0050136">
    <property type="term" value="F:NADH dehydrogenase (quinone) (non-electrogenic) activity"/>
    <property type="evidence" value="ECO:0007669"/>
    <property type="project" value="UniProtKB-EC"/>
</dbReference>
<proteinExistence type="inferred from homology"/>
<dbReference type="InterPro" id="IPR036188">
    <property type="entry name" value="FAD/NAD-bd_sf"/>
</dbReference>
<dbReference type="PRINTS" id="PR00368">
    <property type="entry name" value="FADPNR"/>
</dbReference>
<keyword evidence="13" id="KW-1185">Reference proteome</keyword>
<evidence type="ECO:0000256" key="4">
    <source>
        <dbReference type="ARBA" id="ARBA00022827"/>
    </source>
</evidence>
<dbReference type="InterPro" id="IPR023753">
    <property type="entry name" value="FAD/NAD-binding_dom"/>
</dbReference>
<keyword evidence="4" id="KW-0274">FAD</keyword>
<evidence type="ECO:0000256" key="2">
    <source>
        <dbReference type="ARBA" id="ARBA00012637"/>
    </source>
</evidence>
<evidence type="ECO:0000259" key="10">
    <source>
        <dbReference type="Pfam" id="PF07992"/>
    </source>
</evidence>
<dbReference type="Pfam" id="PF07992">
    <property type="entry name" value="Pyr_redox_2"/>
    <property type="match status" value="1"/>
</dbReference>
<sequence length="529" mass="58045">MKINIPVTDQPRVVIIGCGFAGLRLAKNLRHANLQVVLVDRNNYHNFQPLLYQVATGGLEADSIAYPIRKIFTGQQNFFFRMAEVTAIHPEINQVQTTIGDIRYDYLVISSGSATNFFGNKQIEENAMQIKSIPSALNLRSLIFQNFEKALLMTREDQRDPLMDIVVVGGGPTGVELSGTLAEMKKYVLPKDYPELDLKMMDIYLMEAGPTLLNGMSKESQEKALNYLKDMGVHVLLSSPVESFENNVIKYGGGKTINASTMIWAAGVFGANIPGLNEPAVARNKRVNVNTWNQVIGYSNIFAIGDLANMETKDFPKGHPMVAPVAIQQAELLAENLPKIMAGQTPREFVYKNKGVMATVGRNRAVVDLPNFKFGGFFAWLVWMFVHLMTLVGFRNKLVTFVGWVWNYFAFDTALRLIIRPYLKETRDGKQQQPSPPQPPAAQGGNPAKPEAPQPAIPTVQNDQKQTAEVSQPAVATVKPELTAAPVNATATTVQNTSGANSPEKVTTATTGSFNQPAPNAVKIPPGTP</sequence>
<comment type="catalytic activity">
    <reaction evidence="8">
        <text>a quinone + NADH + H(+) = a quinol + NAD(+)</text>
        <dbReference type="Rhea" id="RHEA:46160"/>
        <dbReference type="ChEBI" id="CHEBI:15378"/>
        <dbReference type="ChEBI" id="CHEBI:24646"/>
        <dbReference type="ChEBI" id="CHEBI:57540"/>
        <dbReference type="ChEBI" id="CHEBI:57945"/>
        <dbReference type="ChEBI" id="CHEBI:132124"/>
        <dbReference type="EC" id="1.6.5.9"/>
    </reaction>
</comment>
<gene>
    <name evidence="12" type="ORF">AHMF7616_00104</name>
</gene>
<feature type="compositionally biased region" description="Low complexity" evidence="9">
    <location>
        <begin position="483"/>
        <end position="497"/>
    </location>
</feature>
<organism evidence="12 13">
    <name type="scientific">Adhaeribacter pallidiroseus</name>
    <dbReference type="NCBI Taxonomy" id="2072847"/>
    <lineage>
        <taxon>Bacteria</taxon>
        <taxon>Pseudomonadati</taxon>
        <taxon>Bacteroidota</taxon>
        <taxon>Cytophagia</taxon>
        <taxon>Cytophagales</taxon>
        <taxon>Hymenobacteraceae</taxon>
        <taxon>Adhaeribacter</taxon>
    </lineage>
</organism>
<evidence type="ECO:0000313" key="13">
    <source>
        <dbReference type="Proteomes" id="UP000253919"/>
    </source>
</evidence>
<comment type="caution">
    <text evidence="12">The sequence shown here is derived from an EMBL/GenBank/DDBJ whole genome shotgun (WGS) entry which is preliminary data.</text>
</comment>
<evidence type="ECO:0000256" key="7">
    <source>
        <dbReference type="ARBA" id="ARBA00023027"/>
    </source>
</evidence>
<dbReference type="EMBL" id="QASA01000001">
    <property type="protein sequence ID" value="RDC61525.1"/>
    <property type="molecule type" value="Genomic_DNA"/>
</dbReference>
<evidence type="ECO:0000256" key="5">
    <source>
        <dbReference type="ARBA" id="ARBA00022946"/>
    </source>
</evidence>
<name>A0A369QD95_9BACT</name>
<dbReference type="PRINTS" id="PR00411">
    <property type="entry name" value="PNDRDTASEI"/>
</dbReference>
<feature type="domain" description="FAD/NAD(P)-binding" evidence="10">
    <location>
        <begin position="12"/>
        <end position="330"/>
    </location>
</feature>
<dbReference type="PANTHER" id="PTHR43706">
    <property type="entry name" value="NADH DEHYDROGENASE"/>
    <property type="match status" value="1"/>
</dbReference>
<dbReference type="OrthoDB" id="9781621at2"/>
<dbReference type="AlphaFoldDB" id="A0A369QD95"/>